<dbReference type="Proteomes" id="UP001485043">
    <property type="component" value="Unassembled WGS sequence"/>
</dbReference>
<name>A0AAW1SKR9_9CHLO</name>
<feature type="region of interest" description="Disordered" evidence="1">
    <location>
        <begin position="60"/>
        <end position="135"/>
    </location>
</feature>
<evidence type="ECO:0000256" key="1">
    <source>
        <dbReference type="SAM" id="MobiDB-lite"/>
    </source>
</evidence>
<evidence type="ECO:0000313" key="3">
    <source>
        <dbReference type="Proteomes" id="UP001485043"/>
    </source>
</evidence>
<accession>A0AAW1SKR9</accession>
<organism evidence="2 3">
    <name type="scientific">Apatococcus fuscideae</name>
    <dbReference type="NCBI Taxonomy" id="2026836"/>
    <lineage>
        <taxon>Eukaryota</taxon>
        <taxon>Viridiplantae</taxon>
        <taxon>Chlorophyta</taxon>
        <taxon>core chlorophytes</taxon>
        <taxon>Trebouxiophyceae</taxon>
        <taxon>Chlorellales</taxon>
        <taxon>Chlorellaceae</taxon>
        <taxon>Apatococcus</taxon>
    </lineage>
</organism>
<feature type="compositionally biased region" description="Polar residues" evidence="1">
    <location>
        <begin position="73"/>
        <end position="101"/>
    </location>
</feature>
<dbReference type="AlphaFoldDB" id="A0AAW1SKR9"/>
<evidence type="ECO:0000313" key="2">
    <source>
        <dbReference type="EMBL" id="KAK9846123.1"/>
    </source>
</evidence>
<reference evidence="2 3" key="1">
    <citation type="journal article" date="2024" name="Nat. Commun.">
        <title>Phylogenomics reveals the evolutionary origins of lichenization in chlorophyte algae.</title>
        <authorList>
            <person name="Puginier C."/>
            <person name="Libourel C."/>
            <person name="Otte J."/>
            <person name="Skaloud P."/>
            <person name="Haon M."/>
            <person name="Grisel S."/>
            <person name="Petersen M."/>
            <person name="Berrin J.G."/>
            <person name="Delaux P.M."/>
            <person name="Dal Grande F."/>
            <person name="Keller J."/>
        </authorList>
    </citation>
    <scope>NUCLEOTIDE SEQUENCE [LARGE SCALE GENOMIC DNA]</scope>
    <source>
        <strain evidence="2 3">SAG 2523</strain>
    </source>
</reference>
<dbReference type="EMBL" id="JALJOV010001561">
    <property type="protein sequence ID" value="KAK9846123.1"/>
    <property type="molecule type" value="Genomic_DNA"/>
</dbReference>
<gene>
    <name evidence="2" type="ORF">WJX84_006281</name>
</gene>
<protein>
    <submittedName>
        <fullName evidence="2">Uncharacterized protein</fullName>
    </submittedName>
</protein>
<comment type="caution">
    <text evidence="2">The sequence shown here is derived from an EMBL/GenBank/DDBJ whole genome shotgun (WGS) entry which is preliminary data.</text>
</comment>
<proteinExistence type="predicted"/>
<sequence>MSLWEGLNGNPLAGFVRANDLWSQTDAYTSSHVRPTQGPHELSASDILALRGNCLPGQPLNLGRLNEDGSISPERTSSSLPRMQQNDAEQMQDGQPQSQRQAEGHNHAETTEVTEEPAIAAPQPIESKKRPALSS</sequence>
<keyword evidence="3" id="KW-1185">Reference proteome</keyword>